<feature type="transmembrane region" description="Helical" evidence="1">
    <location>
        <begin position="44"/>
        <end position="63"/>
    </location>
</feature>
<evidence type="ECO:0000313" key="3">
    <source>
        <dbReference type="EMBL" id="KAB2807037.1"/>
    </source>
</evidence>
<evidence type="ECO:0000256" key="1">
    <source>
        <dbReference type="SAM" id="Phobius"/>
    </source>
</evidence>
<feature type="transmembrane region" description="Helical" evidence="1">
    <location>
        <begin position="243"/>
        <end position="263"/>
    </location>
</feature>
<dbReference type="GO" id="GO:0080120">
    <property type="term" value="P:CAAX-box protein maturation"/>
    <property type="evidence" value="ECO:0007669"/>
    <property type="project" value="UniProtKB-ARBA"/>
</dbReference>
<organism evidence="3 4">
    <name type="scientific">Phaeocystidibacter luteus</name>
    <dbReference type="NCBI Taxonomy" id="911197"/>
    <lineage>
        <taxon>Bacteria</taxon>
        <taxon>Pseudomonadati</taxon>
        <taxon>Bacteroidota</taxon>
        <taxon>Flavobacteriia</taxon>
        <taxon>Flavobacteriales</taxon>
        <taxon>Phaeocystidibacteraceae</taxon>
        <taxon>Phaeocystidibacter</taxon>
    </lineage>
</organism>
<dbReference type="AlphaFoldDB" id="A0A6N6RKH6"/>
<dbReference type="GO" id="GO:0006508">
    <property type="term" value="P:proteolysis"/>
    <property type="evidence" value="ECO:0007669"/>
    <property type="project" value="UniProtKB-KW"/>
</dbReference>
<sequence length="282" mass="31432">MFRKIIQASPPNIQVFLAFTFGLASNLIVLSSLTSFPDTVEMNLLRQALGMITIFLMPALMLLNLRGETPNEAWRLMPRADWRLILPAVLVMPLFMDIGEWLYVEISSWTNVPEWWVSMREASSASGGFFTDVLNGPNWVVGLGALLIVVIGPIAEEFFFRGTVQRLMTAQIGGTKSILLTAFFFAMMHLQVDQFASIFTLGLVLGYLYDRTQSLWTTIVAHVVFNGVSYAVELGWIGWHSPLYLAFITAVLGVGALLMARSLPPTPVLPEPPKQSWDTSEE</sequence>
<keyword evidence="4" id="KW-1185">Reference proteome</keyword>
<dbReference type="Proteomes" id="UP000468650">
    <property type="component" value="Unassembled WGS sequence"/>
</dbReference>
<keyword evidence="1" id="KW-0812">Transmembrane</keyword>
<protein>
    <submittedName>
        <fullName evidence="3">CPBP family intramembrane metalloprotease</fullName>
    </submittedName>
</protein>
<keyword evidence="1" id="KW-0472">Membrane</keyword>
<feature type="transmembrane region" description="Helical" evidence="1">
    <location>
        <begin position="12"/>
        <end position="32"/>
    </location>
</feature>
<dbReference type="PANTHER" id="PTHR36435">
    <property type="entry name" value="SLR1288 PROTEIN"/>
    <property type="match status" value="1"/>
</dbReference>
<evidence type="ECO:0000313" key="4">
    <source>
        <dbReference type="Proteomes" id="UP000468650"/>
    </source>
</evidence>
<proteinExistence type="predicted"/>
<dbReference type="InterPro" id="IPR003675">
    <property type="entry name" value="Rce1/LyrA-like_dom"/>
</dbReference>
<dbReference type="PANTHER" id="PTHR36435:SF1">
    <property type="entry name" value="CAAX AMINO TERMINAL PROTEASE FAMILY PROTEIN"/>
    <property type="match status" value="1"/>
</dbReference>
<reference evidence="3 4" key="1">
    <citation type="submission" date="2019-09" db="EMBL/GenBank/DDBJ databases">
        <title>Genomes of family Cryomorphaceae.</title>
        <authorList>
            <person name="Bowman J.P."/>
        </authorList>
    </citation>
    <scope>NUCLEOTIDE SEQUENCE [LARGE SCALE GENOMIC DNA]</scope>
    <source>
        <strain evidence="3 4">LMG 25704</strain>
    </source>
</reference>
<keyword evidence="3" id="KW-0378">Hydrolase</keyword>
<feature type="transmembrane region" description="Helical" evidence="1">
    <location>
        <begin position="84"/>
        <end position="104"/>
    </location>
</feature>
<dbReference type="InterPro" id="IPR052710">
    <property type="entry name" value="CAAX_protease"/>
</dbReference>
<name>A0A6N6RKH6_9FLAO</name>
<dbReference type="Pfam" id="PF02517">
    <property type="entry name" value="Rce1-like"/>
    <property type="match status" value="1"/>
</dbReference>
<comment type="caution">
    <text evidence="3">The sequence shown here is derived from an EMBL/GenBank/DDBJ whole genome shotgun (WGS) entry which is preliminary data.</text>
</comment>
<keyword evidence="3" id="KW-0482">Metalloprotease</keyword>
<gene>
    <name evidence="3" type="ORF">F8C67_12640</name>
</gene>
<feature type="transmembrane region" description="Helical" evidence="1">
    <location>
        <begin position="215"/>
        <end position="236"/>
    </location>
</feature>
<dbReference type="EMBL" id="WBVO01000012">
    <property type="protein sequence ID" value="KAB2807037.1"/>
    <property type="molecule type" value="Genomic_DNA"/>
</dbReference>
<feature type="domain" description="CAAX prenyl protease 2/Lysostaphin resistance protein A-like" evidence="2">
    <location>
        <begin position="143"/>
        <end position="227"/>
    </location>
</feature>
<accession>A0A6N6RKH6</accession>
<feature type="transmembrane region" description="Helical" evidence="1">
    <location>
        <begin position="139"/>
        <end position="159"/>
    </location>
</feature>
<keyword evidence="3" id="KW-0645">Protease</keyword>
<dbReference type="GO" id="GO:0004175">
    <property type="term" value="F:endopeptidase activity"/>
    <property type="evidence" value="ECO:0007669"/>
    <property type="project" value="UniProtKB-ARBA"/>
</dbReference>
<evidence type="ECO:0000259" key="2">
    <source>
        <dbReference type="Pfam" id="PF02517"/>
    </source>
</evidence>
<dbReference type="RefSeq" id="WP_151668227.1">
    <property type="nucleotide sequence ID" value="NZ_WBVO01000012.1"/>
</dbReference>
<feature type="transmembrane region" description="Helical" evidence="1">
    <location>
        <begin position="179"/>
        <end position="209"/>
    </location>
</feature>
<dbReference type="OrthoDB" id="158986at2"/>
<keyword evidence="1" id="KW-1133">Transmembrane helix</keyword>
<dbReference type="GO" id="GO:0008237">
    <property type="term" value="F:metallopeptidase activity"/>
    <property type="evidence" value="ECO:0007669"/>
    <property type="project" value="UniProtKB-KW"/>
</dbReference>